<feature type="signal peptide" evidence="6">
    <location>
        <begin position="1"/>
        <end position="22"/>
    </location>
</feature>
<evidence type="ECO:0000256" key="6">
    <source>
        <dbReference type="SAM" id="SignalP"/>
    </source>
</evidence>
<evidence type="ECO:0000313" key="8">
    <source>
        <dbReference type="Proteomes" id="UP001458880"/>
    </source>
</evidence>
<sequence length="66" mass="7642">MLAVTSLILLLLFQSIHHQTEATKCKPLSYFKVDSLRCQCSSDGTKYFCIEMYDPRFRIFGRSDST</sequence>
<protein>
    <submittedName>
        <fullName evidence="7">Uncharacterized protein</fullName>
    </submittedName>
</protein>
<gene>
    <name evidence="7" type="ORF">QE152_g5616</name>
</gene>
<dbReference type="GO" id="GO:0004867">
    <property type="term" value="F:serine-type endopeptidase inhibitor activity"/>
    <property type="evidence" value="ECO:0007669"/>
    <property type="project" value="UniProtKB-KW"/>
</dbReference>
<keyword evidence="6" id="KW-0732">Signal</keyword>
<accession>A0AAW1MQN8</accession>
<reference evidence="7 8" key="1">
    <citation type="journal article" date="2024" name="BMC Genomics">
        <title>De novo assembly and annotation of Popillia japonica's genome with initial clues to its potential as an invasive pest.</title>
        <authorList>
            <person name="Cucini C."/>
            <person name="Boschi S."/>
            <person name="Funari R."/>
            <person name="Cardaioli E."/>
            <person name="Iannotti N."/>
            <person name="Marturano G."/>
            <person name="Paoli F."/>
            <person name="Bruttini M."/>
            <person name="Carapelli A."/>
            <person name="Frati F."/>
            <person name="Nardi F."/>
        </authorList>
    </citation>
    <scope>NUCLEOTIDE SEQUENCE [LARGE SCALE GENOMIC DNA]</scope>
    <source>
        <strain evidence="7">DMR45628</strain>
    </source>
</reference>
<feature type="chain" id="PRO_5043609680" evidence="6">
    <location>
        <begin position="23"/>
        <end position="66"/>
    </location>
</feature>
<dbReference type="Proteomes" id="UP001458880">
    <property type="component" value="Unassembled WGS sequence"/>
</dbReference>
<dbReference type="SUPFAM" id="SSF57283">
    <property type="entry name" value="PMP inhibitors"/>
    <property type="match status" value="1"/>
</dbReference>
<evidence type="ECO:0000256" key="3">
    <source>
        <dbReference type="ARBA" id="ARBA00022690"/>
    </source>
</evidence>
<dbReference type="EMBL" id="JASPKY010000034">
    <property type="protein sequence ID" value="KAK9747083.1"/>
    <property type="molecule type" value="Genomic_DNA"/>
</dbReference>
<keyword evidence="8" id="KW-1185">Reference proteome</keyword>
<keyword evidence="3" id="KW-0646">Protease inhibitor</keyword>
<keyword evidence="4" id="KW-0722">Serine protease inhibitor</keyword>
<evidence type="ECO:0000256" key="4">
    <source>
        <dbReference type="ARBA" id="ARBA00022900"/>
    </source>
</evidence>
<dbReference type="InterPro" id="IPR036201">
    <property type="entry name" value="Pacifastin_dom_sf"/>
</dbReference>
<dbReference type="AlphaFoldDB" id="A0AAW1MQN8"/>
<evidence type="ECO:0000256" key="5">
    <source>
        <dbReference type="ARBA" id="ARBA00029459"/>
    </source>
</evidence>
<comment type="similarity">
    <text evidence="5">Belongs to the protease inhibitor I19 family.</text>
</comment>
<evidence type="ECO:0000256" key="2">
    <source>
        <dbReference type="ARBA" id="ARBA00022525"/>
    </source>
</evidence>
<evidence type="ECO:0000313" key="7">
    <source>
        <dbReference type="EMBL" id="KAK9747083.1"/>
    </source>
</evidence>
<proteinExistence type="inferred from homology"/>
<comment type="subcellular location">
    <subcellularLocation>
        <location evidence="1">Secreted</location>
    </subcellularLocation>
</comment>
<name>A0AAW1MQN8_POPJA</name>
<evidence type="ECO:0000256" key="1">
    <source>
        <dbReference type="ARBA" id="ARBA00004613"/>
    </source>
</evidence>
<keyword evidence="2" id="KW-0964">Secreted</keyword>
<comment type="caution">
    <text evidence="7">The sequence shown here is derived from an EMBL/GenBank/DDBJ whole genome shotgun (WGS) entry which is preliminary data.</text>
</comment>
<dbReference type="GO" id="GO:0005576">
    <property type="term" value="C:extracellular region"/>
    <property type="evidence" value="ECO:0007669"/>
    <property type="project" value="UniProtKB-SubCell"/>
</dbReference>
<organism evidence="7 8">
    <name type="scientific">Popillia japonica</name>
    <name type="common">Japanese beetle</name>
    <dbReference type="NCBI Taxonomy" id="7064"/>
    <lineage>
        <taxon>Eukaryota</taxon>
        <taxon>Metazoa</taxon>
        <taxon>Ecdysozoa</taxon>
        <taxon>Arthropoda</taxon>
        <taxon>Hexapoda</taxon>
        <taxon>Insecta</taxon>
        <taxon>Pterygota</taxon>
        <taxon>Neoptera</taxon>
        <taxon>Endopterygota</taxon>
        <taxon>Coleoptera</taxon>
        <taxon>Polyphaga</taxon>
        <taxon>Scarabaeiformia</taxon>
        <taxon>Scarabaeidae</taxon>
        <taxon>Rutelinae</taxon>
        <taxon>Popillia</taxon>
    </lineage>
</organism>